<keyword evidence="16" id="KW-1185">Reference proteome</keyword>
<keyword evidence="4 12" id="KW-0812">Transmembrane</keyword>
<name>A0AAD8D6Q2_ACIOX</name>
<evidence type="ECO:0000313" key="16">
    <source>
        <dbReference type="Proteomes" id="UP001230051"/>
    </source>
</evidence>
<sequence length="867" mass="97971">MEQFNRRFAVVIVVTVLLYWKSGGCSGLVCRGILWVEPTPVFSMGSSVSVVCTSSIENCHPEKFSVYLNNNPQPSLHHLNHSAVELQLHNVTIPHSSIRCHVKCKGQREQQMVCGKDIKGGYPPDKPTNLTCVSKWKSNKINCTWKKGKDTYINTSYIVEFKSSVRIQMFSPQREGYVLIPLSHFEMDAEYNVSVHAKNHLGQSQSAVIQLTINDVVIPDTPTITNITFVNGSHKKAVLQWNKSEQLCAVVRYRATVTDWNMVEEKETSCENSTFEVRGLKPFTQYEFQIRSCKPNEKLRCSDWSLSFLERTPEAEPCRRVDVWRIMGPTHHNGSQTVTILWKPLAPKYSRGIILGYKVFYREYGKQLHSHVSQPKDTQYQITLPKHTRTLYIAAFNSKGSSEAAQVSIGQKEFPPPIITKLTSADSSGILLAWKPPSQTKGSILWYITEWHRHDGNMWWKKVTCLQNSTYIEAKVSGSRYHISLYAIYSNGESKPATAEAYSMELEPIAGPKVSVVETQKKRALIKWEDIPVHLQRGFIKTYTIYLKKGIDEKQVRNVSVALRQYWLESLEPAVLYTVYMTAWNSAGKGAKGEEIILKLADGYDFTILVVIVVAVTFSIAIPLIVMFCNSIRHRIKRICILWVPKWVFEEFPRVENSSVVKLLQEKYRSDSDSSWLSLHSDPPITEVEETIFFSEEVASLSSLLGEDTHAERMELQCAGKPEAGDTPSKHHGYQPQVSNQGEDHLHDSVETSQLELLDSSSPADCGIFTMLLNGTFDISSRSLLPGGDINVTFGSNAQVIDLTGFRGERERVEFNERHDFSMEGSDQGQTLLPDALVDCLRHSEEPAAVNSYFPQLVVHPVTEGDC</sequence>
<evidence type="ECO:0000256" key="8">
    <source>
        <dbReference type="ARBA" id="ARBA00023136"/>
    </source>
</evidence>
<evidence type="ECO:0000256" key="5">
    <source>
        <dbReference type="ARBA" id="ARBA00022729"/>
    </source>
</evidence>
<evidence type="ECO:0000256" key="7">
    <source>
        <dbReference type="ARBA" id="ARBA00022989"/>
    </source>
</evidence>
<evidence type="ECO:0000259" key="14">
    <source>
        <dbReference type="PROSITE" id="PS50853"/>
    </source>
</evidence>
<keyword evidence="6" id="KW-0677">Repeat</keyword>
<accession>A0AAD8D6Q2</accession>
<dbReference type="Proteomes" id="UP001230051">
    <property type="component" value="Unassembled WGS sequence"/>
</dbReference>
<evidence type="ECO:0000256" key="3">
    <source>
        <dbReference type="ARBA" id="ARBA00022475"/>
    </source>
</evidence>
<dbReference type="SMART" id="SM00060">
    <property type="entry name" value="FN3"/>
    <property type="match status" value="5"/>
</dbReference>
<dbReference type="PROSITE" id="PS50853">
    <property type="entry name" value="FN3"/>
    <property type="match status" value="3"/>
</dbReference>
<evidence type="ECO:0000256" key="13">
    <source>
        <dbReference type="SAM" id="SignalP"/>
    </source>
</evidence>
<evidence type="ECO:0000256" key="1">
    <source>
        <dbReference type="ARBA" id="ARBA00004251"/>
    </source>
</evidence>
<comment type="subcellular location">
    <subcellularLocation>
        <location evidence="1">Cell membrane</location>
        <topology evidence="1">Single-pass type I membrane protein</topology>
    </subcellularLocation>
</comment>
<dbReference type="FunFam" id="2.60.40.10:FF:000465">
    <property type="entry name" value="Granulocyte colony-stimulating factor receptor"/>
    <property type="match status" value="1"/>
</dbReference>
<feature type="domain" description="Fibronectin type-III" evidence="14">
    <location>
        <begin position="218"/>
        <end position="315"/>
    </location>
</feature>
<evidence type="ECO:0000256" key="11">
    <source>
        <dbReference type="SAM" id="MobiDB-lite"/>
    </source>
</evidence>
<feature type="region of interest" description="Disordered" evidence="11">
    <location>
        <begin position="720"/>
        <end position="743"/>
    </location>
</feature>
<feature type="signal peptide" evidence="13">
    <location>
        <begin position="1"/>
        <end position="27"/>
    </location>
</feature>
<feature type="domain" description="Fibronectin type-III" evidence="14">
    <location>
        <begin position="415"/>
        <end position="509"/>
    </location>
</feature>
<protein>
    <submittedName>
        <fullName evidence="15">Interleukin-23 receptor-like</fullName>
    </submittedName>
</protein>
<comment type="similarity">
    <text evidence="2">Belongs to the type I cytokine receptor family. Type 2 subfamily.</text>
</comment>
<evidence type="ECO:0000256" key="6">
    <source>
        <dbReference type="ARBA" id="ARBA00022737"/>
    </source>
</evidence>
<evidence type="ECO:0000256" key="12">
    <source>
        <dbReference type="SAM" id="Phobius"/>
    </source>
</evidence>
<keyword evidence="7 12" id="KW-1133">Transmembrane helix</keyword>
<evidence type="ECO:0000313" key="15">
    <source>
        <dbReference type="EMBL" id="KAK1164198.1"/>
    </source>
</evidence>
<dbReference type="Gene3D" id="2.60.40.10">
    <property type="entry name" value="Immunoglobulins"/>
    <property type="match status" value="5"/>
</dbReference>
<keyword evidence="8 12" id="KW-0472">Membrane</keyword>
<dbReference type="PANTHER" id="PTHR48423">
    <property type="entry name" value="INTERLEUKIN-27 RECEPTOR SUBUNIT ALPHA"/>
    <property type="match status" value="1"/>
</dbReference>
<organism evidence="15 16">
    <name type="scientific">Acipenser oxyrinchus oxyrinchus</name>
    <dbReference type="NCBI Taxonomy" id="40147"/>
    <lineage>
        <taxon>Eukaryota</taxon>
        <taxon>Metazoa</taxon>
        <taxon>Chordata</taxon>
        <taxon>Craniata</taxon>
        <taxon>Vertebrata</taxon>
        <taxon>Euteleostomi</taxon>
        <taxon>Actinopterygii</taxon>
        <taxon>Chondrostei</taxon>
        <taxon>Acipenseriformes</taxon>
        <taxon>Acipenseridae</taxon>
        <taxon>Acipenser</taxon>
    </lineage>
</organism>
<gene>
    <name evidence="15" type="primary">IL6ST</name>
    <name evidence="15" type="ORF">AOXY_G16227</name>
</gene>
<dbReference type="AlphaFoldDB" id="A0AAD8D6Q2"/>
<keyword evidence="3" id="KW-1003">Cell membrane</keyword>
<dbReference type="SUPFAM" id="SSF49265">
    <property type="entry name" value="Fibronectin type III"/>
    <property type="match status" value="3"/>
</dbReference>
<dbReference type="PANTHER" id="PTHR48423:SF2">
    <property type="entry name" value="INTERLEUKIN-12 RECEPTOR SUBUNIT BETA-2"/>
    <property type="match status" value="1"/>
</dbReference>
<dbReference type="CDD" id="cd00063">
    <property type="entry name" value="FN3"/>
    <property type="match status" value="5"/>
</dbReference>
<proteinExistence type="inferred from homology"/>
<dbReference type="InterPro" id="IPR003961">
    <property type="entry name" value="FN3_dom"/>
</dbReference>
<evidence type="ECO:0000256" key="2">
    <source>
        <dbReference type="ARBA" id="ARBA00008921"/>
    </source>
</evidence>
<feature type="domain" description="Fibronectin type-III" evidence="14">
    <location>
        <begin position="510"/>
        <end position="603"/>
    </location>
</feature>
<dbReference type="EMBL" id="JAGXEW010000014">
    <property type="protein sequence ID" value="KAK1164198.1"/>
    <property type="molecule type" value="Genomic_DNA"/>
</dbReference>
<dbReference type="FunFam" id="2.60.40.10:FF:000414">
    <property type="entry name" value="Interleukin-6 receptor subunit beta"/>
    <property type="match status" value="1"/>
</dbReference>
<dbReference type="GO" id="GO:0005886">
    <property type="term" value="C:plasma membrane"/>
    <property type="evidence" value="ECO:0007669"/>
    <property type="project" value="UniProtKB-SubCell"/>
</dbReference>
<evidence type="ECO:0000256" key="4">
    <source>
        <dbReference type="ARBA" id="ARBA00022692"/>
    </source>
</evidence>
<keyword evidence="9 15" id="KW-0675">Receptor</keyword>
<dbReference type="InterPro" id="IPR036116">
    <property type="entry name" value="FN3_sf"/>
</dbReference>
<keyword evidence="10" id="KW-0325">Glycoprotein</keyword>
<feature type="chain" id="PRO_5041897301" evidence="13">
    <location>
        <begin position="28"/>
        <end position="867"/>
    </location>
</feature>
<comment type="caution">
    <text evidence="15">The sequence shown here is derived from an EMBL/GenBank/DDBJ whole genome shotgun (WGS) entry which is preliminary data.</text>
</comment>
<reference evidence="15" key="1">
    <citation type="submission" date="2022-02" db="EMBL/GenBank/DDBJ databases">
        <title>Atlantic sturgeon de novo genome assembly.</title>
        <authorList>
            <person name="Stock M."/>
            <person name="Klopp C."/>
            <person name="Guiguen Y."/>
            <person name="Cabau C."/>
            <person name="Parinello H."/>
            <person name="Santidrian Yebra-Pimentel E."/>
            <person name="Kuhl H."/>
            <person name="Dirks R.P."/>
            <person name="Guessner J."/>
            <person name="Wuertz S."/>
            <person name="Du K."/>
            <person name="Schartl M."/>
        </authorList>
    </citation>
    <scope>NUCLEOTIDE SEQUENCE</scope>
    <source>
        <strain evidence="15">STURGEONOMICS-FGT-2020</strain>
        <tissue evidence="15">Whole blood</tissue>
    </source>
</reference>
<evidence type="ECO:0000256" key="9">
    <source>
        <dbReference type="ARBA" id="ARBA00023170"/>
    </source>
</evidence>
<dbReference type="InterPro" id="IPR052672">
    <property type="entry name" value="Type1_Cytokine_Rcpt_Type2"/>
</dbReference>
<feature type="transmembrane region" description="Helical" evidence="12">
    <location>
        <begin position="606"/>
        <end position="629"/>
    </location>
</feature>
<keyword evidence="5 13" id="KW-0732">Signal</keyword>
<dbReference type="InterPro" id="IPR013783">
    <property type="entry name" value="Ig-like_fold"/>
</dbReference>
<evidence type="ECO:0000256" key="10">
    <source>
        <dbReference type="ARBA" id="ARBA00023180"/>
    </source>
</evidence>